<feature type="transmembrane region" description="Helical" evidence="1">
    <location>
        <begin position="56"/>
        <end position="85"/>
    </location>
</feature>
<dbReference type="AlphaFoldDB" id="A0A560J039"/>
<proteinExistence type="predicted"/>
<evidence type="ECO:0000313" key="2">
    <source>
        <dbReference type="EMBL" id="TWB64105.1"/>
    </source>
</evidence>
<keyword evidence="1" id="KW-0812">Transmembrane</keyword>
<keyword evidence="1" id="KW-1133">Transmembrane helix</keyword>
<accession>A0A560J039</accession>
<organism evidence="2 3">
    <name type="scientific">Nitrospirillum amazonense</name>
    <dbReference type="NCBI Taxonomy" id="28077"/>
    <lineage>
        <taxon>Bacteria</taxon>
        <taxon>Pseudomonadati</taxon>
        <taxon>Pseudomonadota</taxon>
        <taxon>Alphaproteobacteria</taxon>
        <taxon>Rhodospirillales</taxon>
        <taxon>Azospirillaceae</taxon>
        <taxon>Nitrospirillum</taxon>
    </lineage>
</organism>
<name>A0A560J039_9PROT</name>
<sequence>MNTLIASISGLGATVPLPGSRTFVKAIATAALLLVAYCLTAASFGNDAGAFDTLGAARYVLLAVVALAVVLLLFGGVGLIVRTVFHLNGRAILQRYAANGMGGAMGRRPPAFLDGISRIEFTDGLTVLAWALMALGVIVSIIQGN</sequence>
<comment type="caution">
    <text evidence="2">The sequence shown here is derived from an EMBL/GenBank/DDBJ whole genome shotgun (WGS) entry which is preliminary data.</text>
</comment>
<feature type="transmembrane region" description="Helical" evidence="1">
    <location>
        <begin position="23"/>
        <end position="44"/>
    </location>
</feature>
<protein>
    <submittedName>
        <fullName evidence="2">Uncharacterized protein</fullName>
    </submittedName>
</protein>
<evidence type="ECO:0000256" key="1">
    <source>
        <dbReference type="SAM" id="Phobius"/>
    </source>
</evidence>
<gene>
    <name evidence="2" type="ORF">FBZ87_1263</name>
</gene>
<reference evidence="2 3" key="1">
    <citation type="submission" date="2019-06" db="EMBL/GenBank/DDBJ databases">
        <title>Genomic Encyclopedia of Type Strains, Phase IV (KMG-V): Genome sequencing to study the core and pangenomes of soil and plant-associated prokaryotes.</title>
        <authorList>
            <person name="Whitman W."/>
        </authorList>
    </citation>
    <scope>NUCLEOTIDE SEQUENCE [LARGE SCALE GENOMIC DNA]</scope>
    <source>
        <strain evidence="2 3">BR 12005</strain>
    </source>
</reference>
<dbReference type="EMBL" id="VITV01000026">
    <property type="protein sequence ID" value="TWB64105.1"/>
    <property type="molecule type" value="Genomic_DNA"/>
</dbReference>
<dbReference type="Proteomes" id="UP000320516">
    <property type="component" value="Unassembled WGS sequence"/>
</dbReference>
<keyword evidence="1" id="KW-0472">Membrane</keyword>
<feature type="transmembrane region" description="Helical" evidence="1">
    <location>
        <begin position="125"/>
        <end position="142"/>
    </location>
</feature>
<evidence type="ECO:0000313" key="3">
    <source>
        <dbReference type="Proteomes" id="UP000320516"/>
    </source>
</evidence>
<dbReference type="RefSeq" id="WP_145614025.1">
    <property type="nucleotide sequence ID" value="NZ_JARPAF010000003.1"/>
</dbReference>